<name>A0A8H3ERU2_9LECA</name>
<feature type="compositionally biased region" description="Acidic residues" evidence="1">
    <location>
        <begin position="447"/>
        <end position="458"/>
    </location>
</feature>
<evidence type="ECO:0000256" key="1">
    <source>
        <dbReference type="SAM" id="MobiDB-lite"/>
    </source>
</evidence>
<dbReference type="AlphaFoldDB" id="A0A8H3ERU2"/>
<gene>
    <name evidence="2" type="ORF">IMSHALPRED_009904</name>
</gene>
<comment type="caution">
    <text evidence="2">The sequence shown here is derived from an EMBL/GenBank/DDBJ whole genome shotgun (WGS) entry which is preliminary data.</text>
</comment>
<accession>A0A8H3ERU2</accession>
<reference evidence="2" key="1">
    <citation type="submission" date="2021-03" db="EMBL/GenBank/DDBJ databases">
        <authorList>
            <person name="Tagirdzhanova G."/>
        </authorList>
    </citation>
    <scope>NUCLEOTIDE SEQUENCE</scope>
</reference>
<evidence type="ECO:0000313" key="3">
    <source>
        <dbReference type="Proteomes" id="UP000664534"/>
    </source>
</evidence>
<dbReference type="EMBL" id="CAJPDT010000008">
    <property type="protein sequence ID" value="CAF9911037.1"/>
    <property type="molecule type" value="Genomic_DNA"/>
</dbReference>
<keyword evidence="3" id="KW-1185">Reference proteome</keyword>
<organism evidence="2 3">
    <name type="scientific">Imshaugia aleurites</name>
    <dbReference type="NCBI Taxonomy" id="172621"/>
    <lineage>
        <taxon>Eukaryota</taxon>
        <taxon>Fungi</taxon>
        <taxon>Dikarya</taxon>
        <taxon>Ascomycota</taxon>
        <taxon>Pezizomycotina</taxon>
        <taxon>Lecanoromycetes</taxon>
        <taxon>OSLEUM clade</taxon>
        <taxon>Lecanoromycetidae</taxon>
        <taxon>Lecanorales</taxon>
        <taxon>Lecanorineae</taxon>
        <taxon>Parmeliaceae</taxon>
        <taxon>Imshaugia</taxon>
    </lineage>
</organism>
<proteinExistence type="predicted"/>
<dbReference type="Proteomes" id="UP000664534">
    <property type="component" value="Unassembled WGS sequence"/>
</dbReference>
<sequence length="458" mass="52217">MSSQTRSQSPFFLLPLELRDHIYAQLVSIKYTETPKDAEASLRSRTFYKWNLHPTILRVNRQISQEAKAVMARDNHFVVLEHTKELEQGPKDVKEENTTTVPTTAKVYHVALWPAKATKRPVVPGERMRIRLERAETPGTDMDVHVIMADELRDVCVGLSTFQDPERRYRTSGLSCLIKVHPPPYAETSAARDIRERALLEPLQKLRHFKNISRQLTHQTFDLGLVLTTIDELITSGDRSSSIGAHDVATAYYQRAHEYFHHSVAYERHVFAHPADVTASDFKIMAHRALNRIEAGNLYDALGATARALSVVNHLFRLNASTTPGPPTDDNGCVGAGALRKWTCDRMKEGAALYGQRIKCEDIGRCYYYRSISERVVYDHKEEQAEHDKFTAIGCCVVSDTMKDNVPQELFQLEVRTMKKLREDGWMIVEKEDGNEEGLVDKGWMDGEWEDDEGENEE</sequence>
<dbReference type="OrthoDB" id="5413827at2759"/>
<feature type="region of interest" description="Disordered" evidence="1">
    <location>
        <begin position="438"/>
        <end position="458"/>
    </location>
</feature>
<evidence type="ECO:0000313" key="2">
    <source>
        <dbReference type="EMBL" id="CAF9911037.1"/>
    </source>
</evidence>
<protein>
    <submittedName>
        <fullName evidence="2">Uncharacterized protein</fullName>
    </submittedName>
</protein>